<dbReference type="OrthoDB" id="597270at2"/>
<dbReference type="SUPFAM" id="SSF53448">
    <property type="entry name" value="Nucleotide-diphospho-sugar transferases"/>
    <property type="match status" value="1"/>
</dbReference>
<organism evidence="2 3">
    <name type="scientific">Hoylesella marshii DSM 16973 = JCM 13450</name>
    <dbReference type="NCBI Taxonomy" id="862515"/>
    <lineage>
        <taxon>Bacteria</taxon>
        <taxon>Pseudomonadati</taxon>
        <taxon>Bacteroidota</taxon>
        <taxon>Bacteroidia</taxon>
        <taxon>Bacteroidales</taxon>
        <taxon>Prevotellaceae</taxon>
        <taxon>Hoylesella</taxon>
    </lineage>
</organism>
<dbReference type="AlphaFoldDB" id="E0NPZ0"/>
<dbReference type="BioCyc" id="PMAR862515-HMP:GMOO-251-MONOMER"/>
<dbReference type="EC" id="2.4.-.-" evidence="2"/>
<dbReference type="RefSeq" id="WP_006947951.1">
    <property type="nucleotide sequence ID" value="NZ_BAJI01000005.1"/>
</dbReference>
<evidence type="ECO:0000313" key="2">
    <source>
        <dbReference type="EMBL" id="EFM02866.1"/>
    </source>
</evidence>
<dbReference type="STRING" id="862515.HMPREF0658_0241"/>
<dbReference type="Proteomes" id="UP000004394">
    <property type="component" value="Unassembled WGS sequence"/>
</dbReference>
<reference evidence="2" key="1">
    <citation type="submission" date="2010-07" db="EMBL/GenBank/DDBJ databases">
        <authorList>
            <person name="Muzny D."/>
            <person name="Qin X."/>
            <person name="Deng J."/>
            <person name="Jiang H."/>
            <person name="Liu Y."/>
            <person name="Qu J."/>
            <person name="Song X.-Z."/>
            <person name="Zhang L."/>
            <person name="Thornton R."/>
            <person name="Coyle M."/>
            <person name="Francisco L."/>
            <person name="Jackson L."/>
            <person name="Javaid M."/>
            <person name="Korchina V."/>
            <person name="Kovar C."/>
            <person name="Mata R."/>
            <person name="Mathew T."/>
            <person name="Ngo R."/>
            <person name="Nguyen L."/>
            <person name="Nguyen N."/>
            <person name="Okwuonu G."/>
            <person name="Ongeri F."/>
            <person name="Pham C."/>
            <person name="Simmons D."/>
            <person name="Wilczek-Boney K."/>
            <person name="Hale W."/>
            <person name="Jakkamsetti A."/>
            <person name="Pham P."/>
            <person name="Ruth R."/>
            <person name="San Lucas F."/>
            <person name="Warren J."/>
            <person name="Zhang J."/>
            <person name="Zhao Z."/>
            <person name="Zhou C."/>
            <person name="Zhu D."/>
            <person name="Lee S."/>
            <person name="Bess C."/>
            <person name="Blankenburg K."/>
            <person name="Forbes L."/>
            <person name="Fu Q."/>
            <person name="Gubbala S."/>
            <person name="Hirani K."/>
            <person name="Jayaseelan J.C."/>
            <person name="Lara F."/>
            <person name="Munidasa M."/>
            <person name="Palculict T."/>
            <person name="Patil S."/>
            <person name="Pu L.-L."/>
            <person name="Saada N."/>
            <person name="Tang L."/>
            <person name="Weissenberger G."/>
            <person name="Zhu Y."/>
            <person name="Hemphill L."/>
            <person name="Shang Y."/>
            <person name="Youmans B."/>
            <person name="Ayvaz T."/>
            <person name="Ross M."/>
            <person name="Santibanez J."/>
            <person name="Aqrawi P."/>
            <person name="Gross S."/>
            <person name="Joshi V."/>
            <person name="Fowler G."/>
            <person name="Nazareth L."/>
            <person name="Reid J."/>
            <person name="Worley K."/>
            <person name="Petrosino J."/>
            <person name="Highlander S."/>
            <person name="Gibbs R."/>
        </authorList>
    </citation>
    <scope>NUCLEOTIDE SEQUENCE [LARGE SCALE GENOMIC DNA]</scope>
    <source>
        <strain evidence="2">DSM 16973</strain>
    </source>
</reference>
<keyword evidence="3" id="KW-1185">Reference proteome</keyword>
<dbReference type="Gene3D" id="3.90.550.10">
    <property type="entry name" value="Spore Coat Polysaccharide Biosynthesis Protein SpsA, Chain A"/>
    <property type="match status" value="1"/>
</dbReference>
<dbReference type="GO" id="GO:0016758">
    <property type="term" value="F:hexosyltransferase activity"/>
    <property type="evidence" value="ECO:0007669"/>
    <property type="project" value="UniProtKB-ARBA"/>
</dbReference>
<dbReference type="PANTHER" id="PTHR22916">
    <property type="entry name" value="GLYCOSYLTRANSFERASE"/>
    <property type="match status" value="1"/>
</dbReference>
<evidence type="ECO:0000259" key="1">
    <source>
        <dbReference type="Pfam" id="PF00535"/>
    </source>
</evidence>
<proteinExistence type="predicted"/>
<dbReference type="PANTHER" id="PTHR22916:SF3">
    <property type="entry name" value="UDP-GLCNAC:BETAGAL BETA-1,3-N-ACETYLGLUCOSAMINYLTRANSFERASE-LIKE PROTEIN 1"/>
    <property type="match status" value="1"/>
</dbReference>
<comment type="caution">
    <text evidence="2">The sequence shown here is derived from an EMBL/GenBank/DDBJ whole genome shotgun (WGS) entry which is preliminary data.</text>
</comment>
<sequence length="313" mass="36943">MISFIIPCYNIPVDMLRECIDSILALSLKENEREIIVIDDGSEHAPIADLHDIIDQIVYVRQKNGGLSNARNTGLRLCKGDYIQLIDADDFLIRTPYEHCLDIMRYEQPDLVLFHSSRNKTGNIPLHFNAPMDGACYMRHNNIRAAAWGYLFRRQILGNLRFREGIYHEDEEFTPQLLLRAERVFATDAEAYYYRIREDSIMQRTDSRSVMKRLADQEDVIRRLHLMATKATAINSEALQRRVAQLTMDYLYNIIMQTRSYRQLEKRVSRLYEKGLFPLPDKSYTRKYQWFRRLANHRTGRRLLCQLIPHLPI</sequence>
<keyword evidence="2" id="KW-0328">Glycosyltransferase</keyword>
<dbReference type="HOGENOM" id="CLU_025996_25_1_10"/>
<name>E0NPZ0_9BACT</name>
<accession>E0NPZ0</accession>
<gene>
    <name evidence="2" type="ORF">HMPREF0658_0241</name>
</gene>
<dbReference type="Pfam" id="PF00535">
    <property type="entry name" value="Glycos_transf_2"/>
    <property type="match status" value="1"/>
</dbReference>
<evidence type="ECO:0000313" key="3">
    <source>
        <dbReference type="Proteomes" id="UP000004394"/>
    </source>
</evidence>
<keyword evidence="2" id="KW-0808">Transferase</keyword>
<dbReference type="InterPro" id="IPR001173">
    <property type="entry name" value="Glyco_trans_2-like"/>
</dbReference>
<protein>
    <submittedName>
        <fullName evidence="2">Glycosyltransferase, group 2 family protein</fullName>
        <ecNumber evidence="2">2.4.-.-</ecNumber>
    </submittedName>
</protein>
<dbReference type="eggNOG" id="COG0463">
    <property type="taxonomic scope" value="Bacteria"/>
</dbReference>
<dbReference type="EMBL" id="AEEI01000008">
    <property type="protein sequence ID" value="EFM02866.1"/>
    <property type="molecule type" value="Genomic_DNA"/>
</dbReference>
<feature type="domain" description="Glycosyltransferase 2-like" evidence="1">
    <location>
        <begin position="3"/>
        <end position="120"/>
    </location>
</feature>
<dbReference type="InterPro" id="IPR029044">
    <property type="entry name" value="Nucleotide-diphossugar_trans"/>
</dbReference>
<dbReference type="CDD" id="cd00761">
    <property type="entry name" value="Glyco_tranf_GTA_type"/>
    <property type="match status" value="1"/>
</dbReference>